<gene>
    <name evidence="1" type="ORF">RM445_31870</name>
</gene>
<evidence type="ECO:0000313" key="2">
    <source>
        <dbReference type="Proteomes" id="UP001183202"/>
    </source>
</evidence>
<dbReference type="RefSeq" id="WP_311560581.1">
    <property type="nucleotide sequence ID" value="NZ_JAVREJ010000076.1"/>
</dbReference>
<proteinExistence type="predicted"/>
<name>A0ABU2NKV2_9PSEU</name>
<evidence type="ECO:0000313" key="1">
    <source>
        <dbReference type="EMBL" id="MDT0354073.1"/>
    </source>
</evidence>
<feature type="non-terminal residue" evidence="1">
    <location>
        <position position="69"/>
    </location>
</feature>
<sequence length="69" mass="7212">MLDALVVAERGEVEGRVVDLVGDDGELPVAVADLRAGDGDEPHVAPISSLHAVGDFLVGGRFHHMRVVA</sequence>
<accession>A0ABU2NKV2</accession>
<dbReference type="EMBL" id="JAVREJ010000076">
    <property type="protein sequence ID" value="MDT0354073.1"/>
    <property type="molecule type" value="Genomic_DNA"/>
</dbReference>
<dbReference type="Proteomes" id="UP001183202">
    <property type="component" value="Unassembled WGS sequence"/>
</dbReference>
<keyword evidence="2" id="KW-1185">Reference proteome</keyword>
<organism evidence="1 2">
    <name type="scientific">Pseudonocardia charpentierae</name>
    <dbReference type="NCBI Taxonomy" id="3075545"/>
    <lineage>
        <taxon>Bacteria</taxon>
        <taxon>Bacillati</taxon>
        <taxon>Actinomycetota</taxon>
        <taxon>Actinomycetes</taxon>
        <taxon>Pseudonocardiales</taxon>
        <taxon>Pseudonocardiaceae</taxon>
        <taxon>Pseudonocardia</taxon>
    </lineage>
</organism>
<evidence type="ECO:0008006" key="3">
    <source>
        <dbReference type="Google" id="ProtNLM"/>
    </source>
</evidence>
<protein>
    <recommendedName>
        <fullName evidence="3">PRC-barrel domain-containing protein</fullName>
    </recommendedName>
</protein>
<comment type="caution">
    <text evidence="1">The sequence shown here is derived from an EMBL/GenBank/DDBJ whole genome shotgun (WGS) entry which is preliminary data.</text>
</comment>
<reference evidence="2" key="1">
    <citation type="submission" date="2023-07" db="EMBL/GenBank/DDBJ databases">
        <title>30 novel species of actinomycetes from the DSMZ collection.</title>
        <authorList>
            <person name="Nouioui I."/>
        </authorList>
    </citation>
    <scope>NUCLEOTIDE SEQUENCE [LARGE SCALE GENOMIC DNA]</scope>
    <source>
        <strain evidence="2">DSM 45834</strain>
    </source>
</reference>